<name>A0A6J5MHX5_9CAUD</name>
<dbReference type="EMBL" id="LR797240">
    <property type="protein sequence ID" value="CAB4195811.1"/>
    <property type="molecule type" value="Genomic_DNA"/>
</dbReference>
<accession>A0A6J5MHX5</accession>
<dbReference type="EMBL" id="LR796845">
    <property type="protein sequence ID" value="CAB4169466.1"/>
    <property type="molecule type" value="Genomic_DNA"/>
</dbReference>
<dbReference type="EMBL" id="LR796438">
    <property type="protein sequence ID" value="CAB4144686.1"/>
    <property type="molecule type" value="Genomic_DNA"/>
</dbReference>
<proteinExistence type="predicted"/>
<evidence type="ECO:0000313" key="1">
    <source>
        <dbReference type="EMBL" id="CAB4144686.1"/>
    </source>
</evidence>
<organism evidence="1">
    <name type="scientific">uncultured Caudovirales phage</name>
    <dbReference type="NCBI Taxonomy" id="2100421"/>
    <lineage>
        <taxon>Viruses</taxon>
        <taxon>Duplodnaviria</taxon>
        <taxon>Heunggongvirae</taxon>
        <taxon>Uroviricota</taxon>
        <taxon>Caudoviricetes</taxon>
        <taxon>Peduoviridae</taxon>
        <taxon>Maltschvirus</taxon>
        <taxon>Maltschvirus maltsch</taxon>
    </lineage>
</organism>
<protein>
    <submittedName>
        <fullName evidence="1">Phage major tail protein TP901-1</fullName>
    </submittedName>
</protein>
<reference evidence="1" key="1">
    <citation type="submission" date="2020-04" db="EMBL/GenBank/DDBJ databases">
        <authorList>
            <person name="Chiriac C."/>
            <person name="Salcher M."/>
            <person name="Ghai R."/>
            <person name="Kavagutti S V."/>
        </authorList>
    </citation>
    <scope>NUCLEOTIDE SEQUENCE</scope>
</reference>
<dbReference type="Pfam" id="PF06199">
    <property type="entry name" value="Phage_tail_2"/>
    <property type="match status" value="1"/>
</dbReference>
<dbReference type="Gene3D" id="4.10.410.40">
    <property type="match status" value="1"/>
</dbReference>
<evidence type="ECO:0000313" key="3">
    <source>
        <dbReference type="EMBL" id="CAB4195811.1"/>
    </source>
</evidence>
<evidence type="ECO:0000313" key="2">
    <source>
        <dbReference type="EMBL" id="CAB4169466.1"/>
    </source>
</evidence>
<dbReference type="InterPro" id="IPR011855">
    <property type="entry name" value="Phgtail_TP901_1"/>
</dbReference>
<sequence length="137" mass="14476">MAFKHGKSASFKVDNSGGTLTDISTYLNEITHPRSIETGETTVFGNSAKTYVVGLTDSTVSIKGTWDATLDAHLAAVLGQDASLSYEYGPSGTTAGNIKYTGECYMTSYETTSPVADVITFSAEFQVTGTVTRGTYA</sequence>
<gene>
    <name evidence="3" type="ORF">UFOVP1296_37</name>
    <name evidence="1" type="ORF">UFOVP471_57</name>
    <name evidence="2" type="ORF">UFOVP890_37</name>
</gene>